<evidence type="ECO:0000256" key="2">
    <source>
        <dbReference type="ARBA" id="ARBA00022723"/>
    </source>
</evidence>
<sequence>MPVFELRVRCEVENVAAIVADDAFAWRIRVRCNHCGEESPHPLVLYSTDKVELIRGGAASALYKCKLCERQNDVTLLKDGEHVISTDTGDDDDTSPTERNTQSAYGWHTFARFECRGMQPVAWEFDDDLVIVTGSGFRIEGAAFEDGAFYGYDEKAMKECSVTELESDFCKA</sequence>
<name>A0A7S1XGW7_9RHOD</name>
<keyword evidence="3" id="KW-0862">Zinc</keyword>
<evidence type="ECO:0000256" key="3">
    <source>
        <dbReference type="ARBA" id="ARBA00022833"/>
    </source>
</evidence>
<organism evidence="4">
    <name type="scientific">Erythrolobus australicus</name>
    <dbReference type="NCBI Taxonomy" id="1077150"/>
    <lineage>
        <taxon>Eukaryota</taxon>
        <taxon>Rhodophyta</taxon>
        <taxon>Bangiophyceae</taxon>
        <taxon>Porphyridiales</taxon>
        <taxon>Porphyridiaceae</taxon>
        <taxon>Erythrolobus</taxon>
    </lineage>
</organism>
<dbReference type="SUPFAM" id="SSF141678">
    <property type="entry name" value="MAL13P1.257-like"/>
    <property type="match status" value="1"/>
</dbReference>
<dbReference type="Pfam" id="PF05907">
    <property type="entry name" value="CXXC_Zn-b_euk"/>
    <property type="match status" value="1"/>
</dbReference>
<accession>A0A7S1XGW7</accession>
<reference evidence="4" key="1">
    <citation type="submission" date="2021-01" db="EMBL/GenBank/DDBJ databases">
        <authorList>
            <person name="Corre E."/>
            <person name="Pelletier E."/>
            <person name="Niang G."/>
            <person name="Scheremetjew M."/>
            <person name="Finn R."/>
            <person name="Kale V."/>
            <person name="Holt S."/>
            <person name="Cochrane G."/>
            <person name="Meng A."/>
            <person name="Brown T."/>
            <person name="Cohen L."/>
        </authorList>
    </citation>
    <scope>NUCLEOTIDE SEQUENCE</scope>
    <source>
        <strain evidence="4">CCMP3124</strain>
    </source>
</reference>
<dbReference type="AlphaFoldDB" id="A0A7S1XGW7"/>
<dbReference type="PANTHER" id="PTHR12857:SF0">
    <property type="entry name" value="CXXC MOTIF CONTAINING ZINC BINDING PROTEIN"/>
    <property type="match status" value="1"/>
</dbReference>
<proteinExistence type="inferred from homology"/>
<dbReference type="GO" id="GO:0008270">
    <property type="term" value="F:zinc ion binding"/>
    <property type="evidence" value="ECO:0007669"/>
    <property type="project" value="TreeGrafter"/>
</dbReference>
<dbReference type="InterPro" id="IPR008584">
    <property type="entry name" value="CXXC_Zn-binding_euk"/>
</dbReference>
<keyword evidence="2" id="KW-0479">Metal-binding</keyword>
<gene>
    <name evidence="4" type="ORF">EAUS1353_LOCUS1402</name>
</gene>
<protein>
    <submittedName>
        <fullName evidence="4">Uncharacterized protein</fullName>
    </submittedName>
</protein>
<dbReference type="EMBL" id="HBGI01002148">
    <property type="protein sequence ID" value="CAD9239664.1"/>
    <property type="molecule type" value="Transcribed_RNA"/>
</dbReference>
<evidence type="ECO:0000313" key="4">
    <source>
        <dbReference type="EMBL" id="CAD9239664.1"/>
    </source>
</evidence>
<dbReference type="PANTHER" id="PTHR12857">
    <property type="entry name" value="CXXC MOTIF CONTAINING ZINC BINDING PROTEIN"/>
    <property type="match status" value="1"/>
</dbReference>
<comment type="similarity">
    <text evidence="1">Belongs to the UPF0587 family.</text>
</comment>
<evidence type="ECO:0000256" key="1">
    <source>
        <dbReference type="ARBA" id="ARBA00007818"/>
    </source>
</evidence>